<feature type="region of interest" description="Disordered" evidence="8">
    <location>
        <begin position="80"/>
        <end position="114"/>
    </location>
</feature>
<evidence type="ECO:0000256" key="2">
    <source>
        <dbReference type="ARBA" id="ARBA00007556"/>
    </source>
</evidence>
<keyword evidence="5 7" id="KW-1133">Transmembrane helix</keyword>
<gene>
    <name evidence="9" type="ORF">PPAR00522_LOCUS13223</name>
</gene>
<feature type="transmembrane region" description="Helical" evidence="7">
    <location>
        <begin position="162"/>
        <end position="181"/>
    </location>
</feature>
<comment type="similarity">
    <text evidence="2 7">Belongs to the MlaE permease family.</text>
</comment>
<dbReference type="NCBIfam" id="TIGR00056">
    <property type="entry name" value="MlaE family lipid ABC transporter permease subunit"/>
    <property type="match status" value="1"/>
</dbReference>
<dbReference type="PANTHER" id="PTHR30188:SF4">
    <property type="entry name" value="PROTEIN TRIGALACTOSYLDIACYLGLYCEROL 1, CHLOROPLASTIC"/>
    <property type="match status" value="1"/>
</dbReference>
<evidence type="ECO:0000256" key="7">
    <source>
        <dbReference type="RuleBase" id="RU362044"/>
    </source>
</evidence>
<dbReference type="AlphaFoldDB" id="A0A7S0V1H6"/>
<dbReference type="Pfam" id="PF02405">
    <property type="entry name" value="MlaE"/>
    <property type="match status" value="1"/>
</dbReference>
<feature type="compositionally biased region" description="Pro residues" evidence="8">
    <location>
        <begin position="82"/>
        <end position="111"/>
    </location>
</feature>
<evidence type="ECO:0000256" key="6">
    <source>
        <dbReference type="ARBA" id="ARBA00023136"/>
    </source>
</evidence>
<evidence type="ECO:0000256" key="8">
    <source>
        <dbReference type="SAM" id="MobiDB-lite"/>
    </source>
</evidence>
<comment type="subcellular location">
    <subcellularLocation>
        <location evidence="1">Membrane</location>
        <topology evidence="1">Multi-pass membrane protein</topology>
    </subcellularLocation>
</comment>
<name>A0A7S0V1H6_9CHLO</name>
<evidence type="ECO:0000256" key="1">
    <source>
        <dbReference type="ARBA" id="ARBA00004141"/>
    </source>
</evidence>
<feature type="region of interest" description="Disordered" evidence="8">
    <location>
        <begin position="15"/>
        <end position="41"/>
    </location>
</feature>
<feature type="transmembrane region" description="Helical" evidence="7">
    <location>
        <begin position="304"/>
        <end position="327"/>
    </location>
</feature>
<dbReference type="InterPro" id="IPR030802">
    <property type="entry name" value="Permease_MalE"/>
</dbReference>
<evidence type="ECO:0000256" key="3">
    <source>
        <dbReference type="ARBA" id="ARBA00022448"/>
    </source>
</evidence>
<keyword evidence="6 7" id="KW-0472">Membrane</keyword>
<organism evidence="9">
    <name type="scientific">Polytomella parva</name>
    <dbReference type="NCBI Taxonomy" id="51329"/>
    <lineage>
        <taxon>Eukaryota</taxon>
        <taxon>Viridiplantae</taxon>
        <taxon>Chlorophyta</taxon>
        <taxon>core chlorophytes</taxon>
        <taxon>Chlorophyceae</taxon>
        <taxon>CS clade</taxon>
        <taxon>Chlamydomonadales</taxon>
        <taxon>Chlamydomonadaceae</taxon>
        <taxon>Polytomella</taxon>
    </lineage>
</organism>
<keyword evidence="3" id="KW-0813">Transport</keyword>
<sequence>MTLLTCTVRLRDCHGRNGSKKSLRNSTTLRNSHQPWLQPPGKKSFIPFQANCSKPLYNTKLNQPFKNIVYHKCRHSSLIPYSNPPHPSPSTPPSDPPNPRSPHPTPSPLQPPATSLPEPPLWLFRLTACLLLTGQVIIKVLRGRIHWRNTAEQIRATGPGTLGVAALTAAFVGMVFTIQFVREFAKLGLTRAVGGVLALALARELTPVVLAVVTAGRVGSSFAAELGTMQVSEQMDSLRVLRSDPVDYLVTPRALACALAGPALNVMCFTAGIGASVVMAKWVYGIPPMVILDSVRKALTPYDVIVSMTKSLVFGIIIAMISCSWGFTTSGGARGVGAATTSAVVCSLVVVFAADLVLSFVFFQGRGDALRQLK</sequence>
<evidence type="ECO:0000256" key="5">
    <source>
        <dbReference type="ARBA" id="ARBA00022989"/>
    </source>
</evidence>
<feature type="compositionally biased region" description="Polar residues" evidence="8">
    <location>
        <begin position="24"/>
        <end position="35"/>
    </location>
</feature>
<accession>A0A7S0V1H6</accession>
<reference evidence="9" key="1">
    <citation type="submission" date="2021-01" db="EMBL/GenBank/DDBJ databases">
        <authorList>
            <person name="Corre E."/>
            <person name="Pelletier E."/>
            <person name="Niang G."/>
            <person name="Scheremetjew M."/>
            <person name="Finn R."/>
            <person name="Kale V."/>
            <person name="Holt S."/>
            <person name="Cochrane G."/>
            <person name="Meng A."/>
            <person name="Brown T."/>
            <person name="Cohen L."/>
        </authorList>
    </citation>
    <scope>NUCLEOTIDE SEQUENCE</scope>
    <source>
        <strain evidence="9">SAG 63-3</strain>
    </source>
</reference>
<proteinExistence type="inferred from homology"/>
<feature type="transmembrane region" description="Helical" evidence="7">
    <location>
        <begin position="339"/>
        <end position="363"/>
    </location>
</feature>
<dbReference type="InterPro" id="IPR003453">
    <property type="entry name" value="ABC_MlaE_roteobac"/>
</dbReference>
<feature type="transmembrane region" description="Helical" evidence="7">
    <location>
        <begin position="263"/>
        <end position="284"/>
    </location>
</feature>
<keyword evidence="4 7" id="KW-0812">Transmembrane</keyword>
<protein>
    <submittedName>
        <fullName evidence="9">Uncharacterized protein</fullName>
    </submittedName>
</protein>
<dbReference type="PANTHER" id="PTHR30188">
    <property type="entry name" value="ABC TRANSPORTER PERMEASE PROTEIN-RELATED"/>
    <property type="match status" value="1"/>
</dbReference>
<dbReference type="GO" id="GO:0005548">
    <property type="term" value="F:phospholipid transporter activity"/>
    <property type="evidence" value="ECO:0007669"/>
    <property type="project" value="TreeGrafter"/>
</dbReference>
<feature type="transmembrane region" description="Helical" evidence="7">
    <location>
        <begin position="122"/>
        <end position="141"/>
    </location>
</feature>
<evidence type="ECO:0000256" key="4">
    <source>
        <dbReference type="ARBA" id="ARBA00022692"/>
    </source>
</evidence>
<dbReference type="EMBL" id="HBFM01020316">
    <property type="protein sequence ID" value="CAD8777699.1"/>
    <property type="molecule type" value="Transcribed_RNA"/>
</dbReference>
<dbReference type="GO" id="GO:0043190">
    <property type="term" value="C:ATP-binding cassette (ABC) transporter complex"/>
    <property type="evidence" value="ECO:0007669"/>
    <property type="project" value="InterPro"/>
</dbReference>
<evidence type="ECO:0000313" key="9">
    <source>
        <dbReference type="EMBL" id="CAD8777699.1"/>
    </source>
</evidence>